<comment type="caution">
    <text evidence="4">The sequence shown here is derived from an EMBL/GenBank/DDBJ whole genome shotgun (WGS) entry which is preliminary data.</text>
</comment>
<dbReference type="Proteomes" id="UP000309128">
    <property type="component" value="Unassembled WGS sequence"/>
</dbReference>
<keyword evidence="5" id="KW-1185">Reference proteome</keyword>
<dbReference type="AlphaFoldDB" id="A0A5S4FVY5"/>
<evidence type="ECO:0000256" key="1">
    <source>
        <dbReference type="SAM" id="SignalP"/>
    </source>
</evidence>
<dbReference type="InterPro" id="IPR055170">
    <property type="entry name" value="GFO_IDH_MocA-like_dom"/>
</dbReference>
<dbReference type="Pfam" id="PF22725">
    <property type="entry name" value="GFO_IDH_MocA_C3"/>
    <property type="match status" value="1"/>
</dbReference>
<dbReference type="OrthoDB" id="3512812at2"/>
<dbReference type="GO" id="GO:0000166">
    <property type="term" value="F:nucleotide binding"/>
    <property type="evidence" value="ECO:0007669"/>
    <property type="project" value="InterPro"/>
</dbReference>
<dbReference type="SUPFAM" id="SSF55347">
    <property type="entry name" value="Glyceraldehyde-3-phosphate dehydrogenase-like, C-terminal domain"/>
    <property type="match status" value="1"/>
</dbReference>
<dbReference type="Gene3D" id="3.30.360.10">
    <property type="entry name" value="Dihydrodipicolinate Reductase, domain 2"/>
    <property type="match status" value="1"/>
</dbReference>
<dbReference type="Pfam" id="PF01408">
    <property type="entry name" value="GFO_IDH_MocA"/>
    <property type="match status" value="1"/>
</dbReference>
<dbReference type="Gene3D" id="3.40.50.720">
    <property type="entry name" value="NAD(P)-binding Rossmann-like Domain"/>
    <property type="match status" value="1"/>
</dbReference>
<dbReference type="InterPro" id="IPR000683">
    <property type="entry name" value="Gfo/Idh/MocA-like_OxRdtase_N"/>
</dbReference>
<feature type="signal peptide" evidence="1">
    <location>
        <begin position="1"/>
        <end position="26"/>
    </location>
</feature>
<evidence type="ECO:0000259" key="3">
    <source>
        <dbReference type="Pfam" id="PF22725"/>
    </source>
</evidence>
<evidence type="ECO:0000313" key="5">
    <source>
        <dbReference type="Proteomes" id="UP000309128"/>
    </source>
</evidence>
<name>A0A5S4FVY5_9ACTN</name>
<feature type="domain" description="Gfo/Idh/MocA-like oxidoreductase N-terminal" evidence="2">
    <location>
        <begin position="75"/>
        <end position="157"/>
    </location>
</feature>
<keyword evidence="1" id="KW-0732">Signal</keyword>
<organism evidence="4 5">
    <name type="scientific">Nonomuraea turkmeniaca</name>
    <dbReference type="NCBI Taxonomy" id="103838"/>
    <lineage>
        <taxon>Bacteria</taxon>
        <taxon>Bacillati</taxon>
        <taxon>Actinomycetota</taxon>
        <taxon>Actinomycetes</taxon>
        <taxon>Streptosporangiales</taxon>
        <taxon>Streptosporangiaceae</taxon>
        <taxon>Nonomuraea</taxon>
    </lineage>
</organism>
<dbReference type="PANTHER" id="PTHR43818:SF9">
    <property type="entry name" value="HYPOTHETICAL OXIDOREDUCTASE"/>
    <property type="match status" value="1"/>
</dbReference>
<dbReference type="EMBL" id="VCKY01000007">
    <property type="protein sequence ID" value="TMR24813.1"/>
    <property type="molecule type" value="Genomic_DNA"/>
</dbReference>
<reference evidence="4 5" key="1">
    <citation type="submission" date="2019-05" db="EMBL/GenBank/DDBJ databases">
        <title>Draft genome sequence of Nonomuraea turkmeniaca DSM 43926.</title>
        <authorList>
            <person name="Saricaoglu S."/>
            <person name="Isik K."/>
        </authorList>
    </citation>
    <scope>NUCLEOTIDE SEQUENCE [LARGE SCALE GENOMIC DNA]</scope>
    <source>
        <strain evidence="4 5">DSM 43926</strain>
    </source>
</reference>
<proteinExistence type="predicted"/>
<dbReference type="InterPro" id="IPR036291">
    <property type="entry name" value="NAD(P)-bd_dom_sf"/>
</dbReference>
<dbReference type="SUPFAM" id="SSF51735">
    <property type="entry name" value="NAD(P)-binding Rossmann-fold domains"/>
    <property type="match status" value="1"/>
</dbReference>
<evidence type="ECO:0000259" key="2">
    <source>
        <dbReference type="Pfam" id="PF01408"/>
    </source>
</evidence>
<dbReference type="PANTHER" id="PTHR43818">
    <property type="entry name" value="BCDNA.GH03377"/>
    <property type="match status" value="1"/>
</dbReference>
<feature type="domain" description="GFO/IDH/MocA-like oxidoreductase" evidence="3">
    <location>
        <begin position="187"/>
        <end position="276"/>
    </location>
</feature>
<protein>
    <submittedName>
        <fullName evidence="4">Gfo/Idh/MocA family oxidoreductase</fullName>
    </submittedName>
</protein>
<dbReference type="InterPro" id="IPR050463">
    <property type="entry name" value="Gfo/Idh/MocA_oxidrdct_glycsds"/>
</dbReference>
<evidence type="ECO:0000313" key="4">
    <source>
        <dbReference type="EMBL" id="TMR24813.1"/>
    </source>
</evidence>
<sequence length="350" mass="36963">MLVTAAGRRRLGAHAGVLLAMAAVCASDGTGIGATGVMMARFLEATAGHGGQTVRIALAGLATSHPYTDARTLSRHAELIVWEQDPERMRRFTDEHPHAKVAGSLEELLAGRLDGVVLTVPNPQVPQALAKVLETGVACFVNKPAAASRAQLEQLDRLPIHDRVLSGSVLRFAPAFAGAGARVDRDEVLAVRATVRHDVGIWATGYNAWQDTPGEGGGTMVTMGIHGVELLVALLGPDVRLVGAAGARRHYATLRSEDTGVMALRWDDGITGTVEILGVSESESYGVTLYKRDVTETIVIESGDDPVRGLGYEGTVEAFLAMVGGAPSPVPWRETRAVLDVLVSAREKTA</sequence>
<accession>A0A5S4FVY5</accession>
<feature type="chain" id="PRO_5038884181" evidence="1">
    <location>
        <begin position="27"/>
        <end position="350"/>
    </location>
</feature>
<gene>
    <name evidence="4" type="ORF">ETD86_03530</name>
</gene>